<organism evidence="4 5">
    <name type="scientific">Slackia heliotrinireducens (strain ATCC 29202 / DSM 20476 / NCTC 11029 / RHS 1)</name>
    <name type="common">Peptococcus heliotrinreducens</name>
    <dbReference type="NCBI Taxonomy" id="471855"/>
    <lineage>
        <taxon>Bacteria</taxon>
        <taxon>Bacillati</taxon>
        <taxon>Actinomycetota</taxon>
        <taxon>Coriobacteriia</taxon>
        <taxon>Eggerthellales</taxon>
        <taxon>Eggerthellaceae</taxon>
        <taxon>Slackia</taxon>
    </lineage>
</organism>
<dbReference type="Pfam" id="PF01734">
    <property type="entry name" value="Patatin"/>
    <property type="match status" value="1"/>
</dbReference>
<feature type="active site" description="Proton acceptor" evidence="2">
    <location>
        <position position="168"/>
    </location>
</feature>
<dbReference type="InterPro" id="IPR037483">
    <property type="entry name" value="YjjU-like"/>
</dbReference>
<dbReference type="AlphaFoldDB" id="C7N602"/>
<keyword evidence="2 4" id="KW-0378">Hydrolase</keyword>
<evidence type="ECO:0000259" key="3">
    <source>
        <dbReference type="PROSITE" id="PS51635"/>
    </source>
</evidence>
<dbReference type="GO" id="GO:0016042">
    <property type="term" value="P:lipid catabolic process"/>
    <property type="evidence" value="ECO:0007669"/>
    <property type="project" value="UniProtKB-UniRule"/>
</dbReference>
<reference evidence="4 5" key="1">
    <citation type="journal article" date="2009" name="Stand. Genomic Sci.">
        <title>Complete genome sequence of Slackia heliotrinireducens type strain (RHS 1).</title>
        <authorList>
            <person name="Pukall R."/>
            <person name="Lapidus A."/>
            <person name="Nolan M."/>
            <person name="Copeland A."/>
            <person name="Glavina Del Rio T."/>
            <person name="Lucas S."/>
            <person name="Chen F."/>
            <person name="Tice H."/>
            <person name="Cheng J.F."/>
            <person name="Chertkov O."/>
            <person name="Bruce D."/>
            <person name="Goodwin L."/>
            <person name="Kuske C."/>
            <person name="Brettin T."/>
            <person name="Detter J.C."/>
            <person name="Han C."/>
            <person name="Pitluck S."/>
            <person name="Pati A."/>
            <person name="Mavrommatis K."/>
            <person name="Ivanova N."/>
            <person name="Ovchinnikova G."/>
            <person name="Chen A."/>
            <person name="Palaniappan K."/>
            <person name="Schneider S."/>
            <person name="Rohde M."/>
            <person name="Chain P."/>
            <person name="D'haeseleer P."/>
            <person name="Goker M."/>
            <person name="Bristow J."/>
            <person name="Eisen J.A."/>
            <person name="Markowitz V."/>
            <person name="Kyrpides N.C."/>
            <person name="Klenk H.P."/>
            <person name="Hugenholtz P."/>
        </authorList>
    </citation>
    <scope>NUCLEOTIDE SEQUENCE [LARGE SCALE GENOMIC DNA]</scope>
    <source>
        <strain evidence="5">ATCC 29202 / DSM 20476 / NCTC 11029 / RHS 1</strain>
    </source>
</reference>
<feature type="short sequence motif" description="DGA/G" evidence="2">
    <location>
        <begin position="168"/>
        <end position="170"/>
    </location>
</feature>
<feature type="domain" description="PNPLA" evidence="3">
    <location>
        <begin position="10"/>
        <end position="183"/>
    </location>
</feature>
<sequence>MESNIFDTALVFEGGGMRCSYSAGFVNMLLENEIYINDVYGLSAGASNTVNYLTRDKNRVKASFVDIASFPGFCGFGSFLTGKGYFDAYNIYQCMGKSDGPLPFNLQAFLDNPAHATIQSFNRDTGETVYWTKDDMRSLNDIMVRVRASSTLPVAMPSPQIDGNWYYDGGLGIGAGFILPRAIDDGFKRFVIVRSRPKSYRKTDPGFSGKLINAALHKYPKVCEALNTRKERYNAFCDQIEQLEAEGSAFVFYAENQACESGDSDMAKLEANYQEGYKQAYRDLPALKEFLGI</sequence>
<dbReference type="RefSeq" id="WP_012798439.1">
    <property type="nucleotide sequence ID" value="NC_013165.1"/>
</dbReference>
<dbReference type="KEGG" id="shi:Shel_13100"/>
<dbReference type="PROSITE" id="PS51635">
    <property type="entry name" value="PNPLA"/>
    <property type="match status" value="1"/>
</dbReference>
<gene>
    <name evidence="4" type="ordered locus">Shel_13100</name>
</gene>
<keyword evidence="1 2" id="KW-0443">Lipid metabolism</keyword>
<feature type="active site" description="Nucleophile" evidence="2">
    <location>
        <position position="43"/>
    </location>
</feature>
<dbReference type="SUPFAM" id="SSF52151">
    <property type="entry name" value="FabD/lysophospholipase-like"/>
    <property type="match status" value="1"/>
</dbReference>
<proteinExistence type="predicted"/>
<evidence type="ECO:0000313" key="4">
    <source>
        <dbReference type="EMBL" id="ACV22337.1"/>
    </source>
</evidence>
<dbReference type="EMBL" id="CP001684">
    <property type="protein sequence ID" value="ACV22337.1"/>
    <property type="molecule type" value="Genomic_DNA"/>
</dbReference>
<keyword evidence="2" id="KW-0442">Lipid degradation</keyword>
<dbReference type="InterPro" id="IPR002641">
    <property type="entry name" value="PNPLA_dom"/>
</dbReference>
<dbReference type="eggNOG" id="COG4667">
    <property type="taxonomic scope" value="Bacteria"/>
</dbReference>
<keyword evidence="5" id="KW-1185">Reference proteome</keyword>
<protein>
    <submittedName>
        <fullName evidence="4">Predicted esterase of the alpha-beta hydrolase superfamily</fullName>
    </submittedName>
</protein>
<evidence type="ECO:0000313" key="5">
    <source>
        <dbReference type="Proteomes" id="UP000002026"/>
    </source>
</evidence>
<accession>C7N602</accession>
<evidence type="ECO:0000256" key="1">
    <source>
        <dbReference type="ARBA" id="ARBA00023098"/>
    </source>
</evidence>
<dbReference type="Pfam" id="PF19890">
    <property type="entry name" value="DUF6363"/>
    <property type="match status" value="1"/>
</dbReference>
<dbReference type="Proteomes" id="UP000002026">
    <property type="component" value="Chromosome"/>
</dbReference>
<dbReference type="InterPro" id="IPR016035">
    <property type="entry name" value="Acyl_Trfase/lysoPLipase"/>
</dbReference>
<comment type="caution">
    <text evidence="2">Lacks conserved residue(s) required for the propagation of feature annotation.</text>
</comment>
<dbReference type="HOGENOM" id="CLU_048271_1_1_11"/>
<evidence type="ECO:0000256" key="2">
    <source>
        <dbReference type="PROSITE-ProRule" id="PRU01161"/>
    </source>
</evidence>
<dbReference type="InterPro" id="IPR045943">
    <property type="entry name" value="DUF6363"/>
</dbReference>
<name>C7N602_SLAHD</name>
<feature type="short sequence motif" description="GXSXG" evidence="2">
    <location>
        <begin position="41"/>
        <end position="45"/>
    </location>
</feature>
<dbReference type="Gene3D" id="3.40.1090.10">
    <property type="entry name" value="Cytosolic phospholipase A2 catalytic domain"/>
    <property type="match status" value="2"/>
</dbReference>
<dbReference type="CDD" id="cd07208">
    <property type="entry name" value="Pat_hypo_Ecoli_yjju_like"/>
    <property type="match status" value="1"/>
</dbReference>
<dbReference type="GO" id="GO:0016787">
    <property type="term" value="F:hydrolase activity"/>
    <property type="evidence" value="ECO:0007669"/>
    <property type="project" value="UniProtKB-UniRule"/>
</dbReference>